<evidence type="ECO:0000313" key="2">
    <source>
        <dbReference type="EMBL" id="KXJ91376.1"/>
    </source>
</evidence>
<dbReference type="Proteomes" id="UP000070501">
    <property type="component" value="Unassembled WGS sequence"/>
</dbReference>
<organism evidence="2 3">
    <name type="scientific">Microdochium bolleyi</name>
    <dbReference type="NCBI Taxonomy" id="196109"/>
    <lineage>
        <taxon>Eukaryota</taxon>
        <taxon>Fungi</taxon>
        <taxon>Dikarya</taxon>
        <taxon>Ascomycota</taxon>
        <taxon>Pezizomycotina</taxon>
        <taxon>Sordariomycetes</taxon>
        <taxon>Xylariomycetidae</taxon>
        <taxon>Xylariales</taxon>
        <taxon>Microdochiaceae</taxon>
        <taxon>Microdochium</taxon>
    </lineage>
</organism>
<feature type="transmembrane region" description="Helical" evidence="1">
    <location>
        <begin position="30"/>
        <end position="50"/>
    </location>
</feature>
<dbReference type="AlphaFoldDB" id="A0A136J340"/>
<keyword evidence="1" id="KW-0472">Membrane</keyword>
<proteinExistence type="predicted"/>
<accession>A0A136J340</accession>
<protein>
    <submittedName>
        <fullName evidence="2">Uncharacterized protein</fullName>
    </submittedName>
</protein>
<gene>
    <name evidence="2" type="ORF">Micbo1qcDRAFT_65012</name>
</gene>
<dbReference type="InParanoid" id="A0A136J340"/>
<keyword evidence="3" id="KW-1185">Reference proteome</keyword>
<name>A0A136J340_9PEZI</name>
<sequence length="102" mass="11540">MIRLILNNSRQATCHRREWGLVMASKNTRLVIFVTAIAMAIGLYLVSVMVKQAYGRAVKRLSLGGRRPRRSSVFQHGLRGSCANALSRAWYAHSRICRLRAL</sequence>
<evidence type="ECO:0000256" key="1">
    <source>
        <dbReference type="SAM" id="Phobius"/>
    </source>
</evidence>
<keyword evidence="1" id="KW-1133">Transmembrane helix</keyword>
<keyword evidence="1" id="KW-0812">Transmembrane</keyword>
<reference evidence="3" key="1">
    <citation type="submission" date="2016-02" db="EMBL/GenBank/DDBJ databases">
        <title>Draft genome sequence of Microdochium bolleyi, a fungal endophyte of beachgrass.</title>
        <authorList>
            <consortium name="DOE Joint Genome Institute"/>
            <person name="David A.S."/>
            <person name="May G."/>
            <person name="Haridas S."/>
            <person name="Lim J."/>
            <person name="Wang M."/>
            <person name="Labutti K."/>
            <person name="Lipzen A."/>
            <person name="Barry K."/>
            <person name="Grigoriev I.V."/>
        </authorList>
    </citation>
    <scope>NUCLEOTIDE SEQUENCE [LARGE SCALE GENOMIC DNA]</scope>
    <source>
        <strain evidence="3">J235TASD1</strain>
    </source>
</reference>
<evidence type="ECO:0000313" key="3">
    <source>
        <dbReference type="Proteomes" id="UP000070501"/>
    </source>
</evidence>
<dbReference type="EMBL" id="KQ964250">
    <property type="protein sequence ID" value="KXJ91376.1"/>
    <property type="molecule type" value="Genomic_DNA"/>
</dbReference>